<organism evidence="1">
    <name type="scientific">bioreactor metagenome</name>
    <dbReference type="NCBI Taxonomy" id="1076179"/>
    <lineage>
        <taxon>unclassified sequences</taxon>
        <taxon>metagenomes</taxon>
        <taxon>ecological metagenomes</taxon>
    </lineage>
</organism>
<dbReference type="EMBL" id="VSSQ01100682">
    <property type="protein sequence ID" value="MPN42734.1"/>
    <property type="molecule type" value="Genomic_DNA"/>
</dbReference>
<name>A0A645I2X0_9ZZZZ</name>
<sequence length="97" mass="11244">MQIYKNPNCKRVRGSHLLEVTCAYCKGFIALYQKVGDSNFVKMYNDRIIEGSIDFSQYHGALFCPSCGKQIATRYITKMDKKEAYRFIPSAFNRKKV</sequence>
<dbReference type="AlphaFoldDB" id="A0A645I2X0"/>
<comment type="caution">
    <text evidence="1">The sequence shown here is derived from an EMBL/GenBank/DDBJ whole genome shotgun (WGS) entry which is preliminary data.</text>
</comment>
<accession>A0A645I2X0</accession>
<protein>
    <submittedName>
        <fullName evidence="1">Uncharacterized protein</fullName>
    </submittedName>
</protein>
<proteinExistence type="predicted"/>
<gene>
    <name evidence="1" type="ORF">SDC9_190291</name>
</gene>
<evidence type="ECO:0000313" key="1">
    <source>
        <dbReference type="EMBL" id="MPN42734.1"/>
    </source>
</evidence>
<reference evidence="1" key="1">
    <citation type="submission" date="2019-08" db="EMBL/GenBank/DDBJ databases">
        <authorList>
            <person name="Kucharzyk K."/>
            <person name="Murdoch R.W."/>
            <person name="Higgins S."/>
            <person name="Loffler F."/>
        </authorList>
    </citation>
    <scope>NUCLEOTIDE SEQUENCE</scope>
</reference>